<keyword evidence="2" id="KW-1185">Reference proteome</keyword>
<gene>
    <name evidence="1" type="ORF">NCTC11807_02381</name>
</gene>
<dbReference type="EMBL" id="UHDZ01000001">
    <property type="protein sequence ID" value="SUM73972.1"/>
    <property type="molecule type" value="Genomic_DNA"/>
</dbReference>
<organism evidence="1 2">
    <name type="scientific">Staphylococcus saccharolyticus</name>
    <dbReference type="NCBI Taxonomy" id="33028"/>
    <lineage>
        <taxon>Bacteria</taxon>
        <taxon>Bacillati</taxon>
        <taxon>Bacillota</taxon>
        <taxon>Bacilli</taxon>
        <taxon>Bacillales</taxon>
        <taxon>Staphylococcaceae</taxon>
        <taxon>Staphylococcus</taxon>
    </lineage>
</organism>
<name>A0A380HBI4_9STAP</name>
<reference evidence="1 2" key="1">
    <citation type="submission" date="2018-06" db="EMBL/GenBank/DDBJ databases">
        <authorList>
            <consortium name="Pathogen Informatics"/>
            <person name="Doyle S."/>
        </authorList>
    </citation>
    <scope>NUCLEOTIDE SEQUENCE [LARGE SCALE GENOMIC DNA]</scope>
    <source>
        <strain evidence="1 2">NCTC11807</strain>
    </source>
</reference>
<sequence>MLRISMTKSYIIVDINSPCALKFSKMFATADSKISITELIKNGHQKSRRLERPFNLKKFSQNNL</sequence>
<dbReference type="Proteomes" id="UP000255425">
    <property type="component" value="Unassembled WGS sequence"/>
</dbReference>
<protein>
    <submittedName>
        <fullName evidence="1">Uncharacterized protein</fullName>
    </submittedName>
</protein>
<evidence type="ECO:0000313" key="1">
    <source>
        <dbReference type="EMBL" id="SUM73972.1"/>
    </source>
</evidence>
<evidence type="ECO:0000313" key="2">
    <source>
        <dbReference type="Proteomes" id="UP000255425"/>
    </source>
</evidence>
<dbReference type="AlphaFoldDB" id="A0A380HBI4"/>
<accession>A0A380HBI4</accession>
<proteinExistence type="predicted"/>